<dbReference type="Proteomes" id="UP000185544">
    <property type="component" value="Chromosome"/>
</dbReference>
<sequence>MITLGQPVYFTLQRGAIISSFLFFSVFQALTFHVDDPDKVLALHAENAHQPSKSKKLLVSVHPTDFYG</sequence>
<evidence type="ECO:0000313" key="1">
    <source>
        <dbReference type="EMBL" id="APS00552.1"/>
    </source>
</evidence>
<gene>
    <name evidence="1" type="ORF">BCY86_07580</name>
</gene>
<accession>A0A1L6MYG7</accession>
<proteinExistence type="predicted"/>
<evidence type="ECO:0000313" key="2">
    <source>
        <dbReference type="Proteomes" id="UP000185544"/>
    </source>
</evidence>
<dbReference type="KEGG" id="pabo:BCY86_07580"/>
<keyword evidence="2" id="KW-1185">Reference proteome</keyword>
<dbReference type="EMBL" id="CP016908">
    <property type="protein sequence ID" value="APS00552.1"/>
    <property type="molecule type" value="Genomic_DNA"/>
</dbReference>
<protein>
    <submittedName>
        <fullName evidence="1">Uncharacterized protein</fullName>
    </submittedName>
</protein>
<reference evidence="1 2" key="1">
    <citation type="submission" date="2016-08" db="EMBL/GenBank/DDBJ databases">
        <title>Identification and validation of antigenic proteins from Pajaroellobacter abortibovis using de-novo genome sequence assembly and reverse vaccinology.</title>
        <authorList>
            <person name="Welly B.T."/>
            <person name="Miller M.R."/>
            <person name="Stott J.L."/>
            <person name="Blanchard M.T."/>
            <person name="Islas-Trejo A.D."/>
            <person name="O'Rourke S.M."/>
            <person name="Young A.E."/>
            <person name="Medrano J.F."/>
            <person name="Van Eenennaam A.L."/>
        </authorList>
    </citation>
    <scope>NUCLEOTIDE SEQUENCE [LARGE SCALE GENOMIC DNA]</scope>
    <source>
        <strain evidence="1 2">BTF92-0548A/99-0131</strain>
    </source>
</reference>
<organism evidence="1 2">
    <name type="scientific">Pajaroellobacter abortibovis</name>
    <dbReference type="NCBI Taxonomy" id="1882918"/>
    <lineage>
        <taxon>Bacteria</taxon>
        <taxon>Pseudomonadati</taxon>
        <taxon>Myxococcota</taxon>
        <taxon>Polyangia</taxon>
        <taxon>Polyangiales</taxon>
        <taxon>Polyangiaceae</taxon>
    </lineage>
</organism>
<name>A0A1L6MYG7_9BACT</name>
<dbReference type="AlphaFoldDB" id="A0A1L6MYG7"/>